<dbReference type="GO" id="GO:0003995">
    <property type="term" value="F:acyl-CoA dehydrogenase activity"/>
    <property type="evidence" value="ECO:0007669"/>
    <property type="project" value="TreeGrafter"/>
</dbReference>
<dbReference type="Pfam" id="PF02771">
    <property type="entry name" value="Acyl-CoA_dh_N"/>
    <property type="match status" value="1"/>
</dbReference>
<dbReference type="EMBL" id="JACHMO010000001">
    <property type="protein sequence ID" value="MBB5802901.1"/>
    <property type="molecule type" value="Genomic_DNA"/>
</dbReference>
<organism evidence="4 5">
    <name type="scientific">Saccharothrix ecbatanensis</name>
    <dbReference type="NCBI Taxonomy" id="1105145"/>
    <lineage>
        <taxon>Bacteria</taxon>
        <taxon>Bacillati</taxon>
        <taxon>Actinomycetota</taxon>
        <taxon>Actinomycetes</taxon>
        <taxon>Pseudonocardiales</taxon>
        <taxon>Pseudonocardiaceae</taxon>
        <taxon>Saccharothrix</taxon>
    </lineage>
</organism>
<dbReference type="InterPro" id="IPR036250">
    <property type="entry name" value="AcylCo_DH-like_C"/>
</dbReference>
<gene>
    <name evidence="4" type="ORF">F4560_002669</name>
</gene>
<dbReference type="PANTHER" id="PTHR43884">
    <property type="entry name" value="ACYL-COA DEHYDROGENASE"/>
    <property type="match status" value="1"/>
</dbReference>
<dbReference type="PIRSF" id="PIRSF016578">
    <property type="entry name" value="HsaA"/>
    <property type="match status" value="1"/>
</dbReference>
<dbReference type="Gene3D" id="2.40.110.10">
    <property type="entry name" value="Butyryl-CoA Dehydrogenase, subunit A, domain 2"/>
    <property type="match status" value="1"/>
</dbReference>
<keyword evidence="5" id="KW-1185">Reference proteome</keyword>
<dbReference type="Pfam" id="PF08028">
    <property type="entry name" value="Acyl-CoA_dh_2"/>
    <property type="match status" value="1"/>
</dbReference>
<dbReference type="Proteomes" id="UP000552097">
    <property type="component" value="Unassembled WGS sequence"/>
</dbReference>
<dbReference type="InterPro" id="IPR037069">
    <property type="entry name" value="AcylCoA_DH/ox_N_sf"/>
</dbReference>
<name>A0A7W9M0I7_9PSEU</name>
<accession>A0A7W9M0I7</accession>
<dbReference type="SUPFAM" id="SSF47203">
    <property type="entry name" value="Acyl-CoA dehydrogenase C-terminal domain-like"/>
    <property type="match status" value="1"/>
</dbReference>
<reference evidence="4 5" key="1">
    <citation type="submission" date="2020-08" db="EMBL/GenBank/DDBJ databases">
        <title>Sequencing the genomes of 1000 actinobacteria strains.</title>
        <authorList>
            <person name="Klenk H.-P."/>
        </authorList>
    </citation>
    <scope>NUCLEOTIDE SEQUENCE [LARGE SCALE GENOMIC DNA]</scope>
    <source>
        <strain evidence="4 5">DSM 45486</strain>
    </source>
</reference>
<dbReference type="InterPro" id="IPR009100">
    <property type="entry name" value="AcylCoA_DH/oxidase_NM_dom_sf"/>
</dbReference>
<sequence>MSSDVLTAIQALSPQLTDAADQADAERRLADDTVAAMRETGALRIATPTRYGGGEATVRTHLDVAAELSAIDGGAGWVASLWNGGGWIVAQYPEQAQDDVWGADPDALISGTLKPSGPVHRVSGGYRLSGGWSYASGIWHATWGLAAVVLDDGPAILLVPREDYRIVDEWHMAGMKSTGSNRFVVEDAFVPDHRVLRLGPLVGGSNVTPATPTTYRAAFVATLVVMLAAPLLGLGRAGLAHVINAADRKAIAYTDFTRQRDSVAFQLQVAEAATALDTAELHAYRAADTLDQHAAATTYPSDRIRARCRADASVASRNVTRALETLVYAHGSSGFADASPLQRIWRNANVSARHGMLIPQVNLEFYGAALVGAENTVSPFV</sequence>
<comment type="caution">
    <text evidence="4">The sequence shown here is derived from an EMBL/GenBank/DDBJ whole genome shotgun (WGS) entry which is preliminary data.</text>
</comment>
<dbReference type="InterPro" id="IPR013786">
    <property type="entry name" value="AcylCoA_DH/ox_N"/>
</dbReference>
<dbReference type="SUPFAM" id="SSF56645">
    <property type="entry name" value="Acyl-CoA dehydrogenase NM domain-like"/>
    <property type="match status" value="1"/>
</dbReference>
<dbReference type="RefSeq" id="WP_184919902.1">
    <property type="nucleotide sequence ID" value="NZ_JACHMO010000001.1"/>
</dbReference>
<dbReference type="InterPro" id="IPR046373">
    <property type="entry name" value="Acyl-CoA_Oxase/DH_mid-dom_sf"/>
</dbReference>
<dbReference type="AlphaFoldDB" id="A0A7W9M0I7"/>
<feature type="domain" description="Acyl-CoA dehydrogenase/oxidase N-terminal" evidence="2">
    <location>
        <begin position="15"/>
        <end position="101"/>
    </location>
</feature>
<proteinExistence type="predicted"/>
<dbReference type="Gene3D" id="1.10.540.10">
    <property type="entry name" value="Acyl-CoA dehydrogenase/oxidase, N-terminal domain"/>
    <property type="match status" value="1"/>
</dbReference>
<evidence type="ECO:0000256" key="1">
    <source>
        <dbReference type="ARBA" id="ARBA00023002"/>
    </source>
</evidence>
<dbReference type="Gene3D" id="1.20.140.10">
    <property type="entry name" value="Butyryl-CoA Dehydrogenase, subunit A, domain 3"/>
    <property type="match status" value="1"/>
</dbReference>
<keyword evidence="1" id="KW-0560">Oxidoreductase</keyword>
<evidence type="ECO:0000313" key="5">
    <source>
        <dbReference type="Proteomes" id="UP000552097"/>
    </source>
</evidence>
<evidence type="ECO:0000259" key="3">
    <source>
        <dbReference type="Pfam" id="PF08028"/>
    </source>
</evidence>
<dbReference type="InterPro" id="IPR013107">
    <property type="entry name" value="Acyl-CoA_DH_C"/>
</dbReference>
<evidence type="ECO:0000259" key="2">
    <source>
        <dbReference type="Pfam" id="PF02771"/>
    </source>
</evidence>
<dbReference type="GO" id="GO:0050660">
    <property type="term" value="F:flavin adenine dinucleotide binding"/>
    <property type="evidence" value="ECO:0007669"/>
    <property type="project" value="InterPro"/>
</dbReference>
<evidence type="ECO:0000313" key="4">
    <source>
        <dbReference type="EMBL" id="MBB5802901.1"/>
    </source>
</evidence>
<feature type="domain" description="Acyl-CoA dehydrogenase C-terminal" evidence="3">
    <location>
        <begin position="226"/>
        <end position="356"/>
    </location>
</feature>
<dbReference type="PANTHER" id="PTHR43884:SF12">
    <property type="entry name" value="ISOVALERYL-COA DEHYDROGENASE, MITOCHONDRIAL-RELATED"/>
    <property type="match status" value="1"/>
</dbReference>
<protein>
    <submittedName>
        <fullName evidence="4">Alkylation response protein AidB-like acyl-CoA dehydrogenase</fullName>
    </submittedName>
</protein>